<dbReference type="GO" id="GO:0005829">
    <property type="term" value="C:cytosol"/>
    <property type="evidence" value="ECO:0007669"/>
    <property type="project" value="TreeGrafter"/>
</dbReference>
<dbReference type="SMART" id="SM00913">
    <property type="entry name" value="IBN_N"/>
    <property type="match status" value="1"/>
</dbReference>
<dbReference type="AlphaFoldDB" id="A0A1K0G424"/>
<keyword evidence="5" id="KW-0963">Cytoplasm</keyword>
<dbReference type="GO" id="GO:0005635">
    <property type="term" value="C:nuclear envelope"/>
    <property type="evidence" value="ECO:0007669"/>
    <property type="project" value="TreeGrafter"/>
</dbReference>
<dbReference type="EMBL" id="LT558123">
    <property type="protein sequence ID" value="SAM82175.1"/>
    <property type="molecule type" value="Genomic_DNA"/>
</dbReference>
<evidence type="ECO:0000313" key="12">
    <source>
        <dbReference type="Proteomes" id="UP000658997"/>
    </source>
</evidence>
<accession>A0A1K0G424</accession>
<organism evidence="9 11">
    <name type="scientific">Ustilago bromivora</name>
    <dbReference type="NCBI Taxonomy" id="307758"/>
    <lineage>
        <taxon>Eukaryota</taxon>
        <taxon>Fungi</taxon>
        <taxon>Dikarya</taxon>
        <taxon>Basidiomycota</taxon>
        <taxon>Ustilaginomycotina</taxon>
        <taxon>Ustilaginomycetes</taxon>
        <taxon>Ustilaginales</taxon>
        <taxon>Ustilaginaceae</taxon>
        <taxon>Ustilago</taxon>
    </lineage>
</organism>
<keyword evidence="7" id="KW-0539">Nucleus</keyword>
<evidence type="ECO:0000256" key="6">
    <source>
        <dbReference type="ARBA" id="ARBA00022927"/>
    </source>
</evidence>
<dbReference type="Gene3D" id="1.25.10.10">
    <property type="entry name" value="Leucine-rich Repeat Variant"/>
    <property type="match status" value="1"/>
</dbReference>
<dbReference type="InterPro" id="IPR016024">
    <property type="entry name" value="ARM-type_fold"/>
</dbReference>
<reference evidence="9" key="2">
    <citation type="submission" date="2016-04" db="EMBL/GenBank/DDBJ databases">
        <authorList>
            <person name="Evans L.H."/>
            <person name="Alamgir A."/>
            <person name="Owens N."/>
            <person name="Weber N.D."/>
            <person name="Virtaneva K."/>
            <person name="Barbian K."/>
            <person name="Babar A."/>
            <person name="Rosenke K."/>
        </authorList>
    </citation>
    <scope>NUCLEOTIDE SEQUENCE</scope>
    <source>
        <strain evidence="9">UB2112</strain>
    </source>
</reference>
<keyword evidence="4" id="KW-0813">Transport</keyword>
<evidence type="ECO:0000259" key="8">
    <source>
        <dbReference type="PROSITE" id="PS50166"/>
    </source>
</evidence>
<dbReference type="Proteomes" id="UP000179920">
    <property type="component" value="Chromosome VII"/>
</dbReference>
<proteinExistence type="inferred from homology"/>
<evidence type="ECO:0000256" key="7">
    <source>
        <dbReference type="ARBA" id="ARBA00023242"/>
    </source>
</evidence>
<dbReference type="Pfam" id="PF08506">
    <property type="entry name" value="Cse1"/>
    <property type="match status" value="1"/>
</dbReference>
<keyword evidence="6" id="KW-0653">Protein transport</keyword>
<protein>
    <submittedName>
        <fullName evidence="10">Probable CSE1 - Nuclear envelope protein that mediates the nuclear export of importin alpha</fullName>
    </submittedName>
    <submittedName>
        <fullName evidence="9">Probable CSE1-Nuclear envelope protein that mediates the nuclear export of importin alpha</fullName>
    </submittedName>
</protein>
<reference evidence="10" key="3">
    <citation type="submission" date="2018-08" db="EMBL/GenBank/DDBJ databases">
        <authorList>
            <person name="Guldener U."/>
        </authorList>
    </citation>
    <scope>NUCLEOTIDE SEQUENCE</scope>
    <source>
        <strain evidence="10">UB2</strain>
    </source>
</reference>
<dbReference type="GO" id="GO:0005049">
    <property type="term" value="F:nuclear export signal receptor activity"/>
    <property type="evidence" value="ECO:0007669"/>
    <property type="project" value="TreeGrafter"/>
</dbReference>
<keyword evidence="9" id="KW-0261">Viral envelope protein</keyword>
<evidence type="ECO:0000313" key="9">
    <source>
        <dbReference type="EMBL" id="SAM82175.1"/>
    </source>
</evidence>
<name>A0A1K0G424_9BASI</name>
<evidence type="ECO:0000256" key="3">
    <source>
        <dbReference type="ARBA" id="ARBA00008669"/>
    </source>
</evidence>
<evidence type="ECO:0000256" key="1">
    <source>
        <dbReference type="ARBA" id="ARBA00004123"/>
    </source>
</evidence>
<dbReference type="InterPro" id="IPR005043">
    <property type="entry name" value="XPO2_C"/>
</dbReference>
<dbReference type="EMBL" id="ULHB01000034">
    <property type="protein sequence ID" value="SYW78100.1"/>
    <property type="molecule type" value="Genomic_DNA"/>
</dbReference>
<evidence type="ECO:0000256" key="4">
    <source>
        <dbReference type="ARBA" id="ARBA00022448"/>
    </source>
</evidence>
<keyword evidence="12" id="KW-1185">Reference proteome</keyword>
<dbReference type="GO" id="GO:0006606">
    <property type="term" value="P:protein import into nucleus"/>
    <property type="evidence" value="ECO:0007669"/>
    <property type="project" value="TreeGrafter"/>
</dbReference>
<dbReference type="PANTHER" id="PTHR10997">
    <property type="entry name" value="IMPORTIN-7, 8, 11"/>
    <property type="match status" value="1"/>
</dbReference>
<dbReference type="PROSITE" id="PS50166">
    <property type="entry name" value="IMPORTIN_B_NT"/>
    <property type="match status" value="1"/>
</dbReference>
<gene>
    <name evidence="10" type="ORF">UBRO2_02292</name>
    <name evidence="9" type="ORF">UBRO_04848</name>
</gene>
<comment type="subcellular location">
    <subcellularLocation>
        <location evidence="2">Cytoplasm</location>
    </subcellularLocation>
    <subcellularLocation>
        <location evidence="1">Nucleus</location>
    </subcellularLocation>
</comment>
<keyword evidence="9" id="KW-0946">Virion</keyword>
<dbReference type="Pfam" id="PF03810">
    <property type="entry name" value="IBN_N"/>
    <property type="match status" value="1"/>
</dbReference>
<dbReference type="InterPro" id="IPR013713">
    <property type="entry name" value="XPO2_central"/>
</dbReference>
<dbReference type="InterPro" id="IPR001494">
    <property type="entry name" value="Importin-beta_N"/>
</dbReference>
<dbReference type="PANTHER" id="PTHR10997:SF8">
    <property type="entry name" value="EXPORTIN-2"/>
    <property type="match status" value="1"/>
</dbReference>
<evidence type="ECO:0000256" key="5">
    <source>
        <dbReference type="ARBA" id="ARBA00022490"/>
    </source>
</evidence>
<feature type="domain" description="Importin N-terminal" evidence="8">
    <location>
        <begin position="28"/>
        <end position="108"/>
    </location>
</feature>
<evidence type="ECO:0000313" key="10">
    <source>
        <dbReference type="EMBL" id="SYW78100.1"/>
    </source>
</evidence>
<dbReference type="GO" id="GO:0031267">
    <property type="term" value="F:small GTPase binding"/>
    <property type="evidence" value="ECO:0007669"/>
    <property type="project" value="InterPro"/>
</dbReference>
<dbReference type="Proteomes" id="UP000658997">
    <property type="component" value="Unassembled WGS sequence"/>
</dbReference>
<dbReference type="Pfam" id="PF03378">
    <property type="entry name" value="CAS_CSE1"/>
    <property type="match status" value="1"/>
</dbReference>
<evidence type="ECO:0000313" key="11">
    <source>
        <dbReference type="Proteomes" id="UP000179920"/>
    </source>
</evidence>
<dbReference type="InterPro" id="IPR011989">
    <property type="entry name" value="ARM-like"/>
</dbReference>
<sequence length="1000" mass="111335">MATPSADHLQHLCTLFSQTLDPVHRKSAEQHLLQAQSQPGFLQLLIHIVQSSSLIQTSNPIRLSAAIKLKNICKTAWDIDSAEQSASIPLEPQDKIALKQAIIPLLVSISTTADGRPPAPANVRSQLEEAIALVAEKDFPQEWPSLMDDLVPKLAEGDDRLVLAVLRTSHTIFYRWRSAFRSDALYSEINYVLSKFALAHLQLLTKTDQRLLHPNTPPESIPVLGNILNVALQVFYDLSSQDLPPQIEDNMAPITEILARWISQSRPELDADPDEPCTLQEIRSSICEIAELYAKRYLDAFPQLPTFVQGIWEMLKTSTLSHKYDTLVSKAVGFLSTVVRMGSSREMFQSAESLEQLCSAIILPNIAIREADEELFEDNPIEYIRRDLETSMEADTRRKAASEFCRSLMQLFSSEVTRIVSGYIMQYLEQYRADPQAGWKQKDTAIYLLTSIASKSCTAQGGVTSTNELVDVVKFFSDNVFADLQQSSEHSPSPILQVDAIKYLHTFRNQLTKEQLLSVLPLLVQHLESSQYVTCSYASITIESILALKREGKMLFTSTDITPFSEPILMALLTNIERGNTPEKIAENDYLVKCIFRILATVREAIAPAHTTLLSHLAGILGEISKNPSNPRFSQYLFESIAALIRYTVAVDAESLQGFEGQLFPRFTAILTQEVAEFQPYVFQILSQMLELHPPTAGLPETYSSLLPPILTPACWENRGNVPALVRLVRAFLAKDAQRIVAQGQLAAMLGIYQKLISTRINEAFALELLETLFEAVPSSALDPYKRAILTMLLTRLQQSKTGKLVKCTIHLISSISLTPKGADYAIGLFEAVQPGLFLQIAQSLIIPELPSVAERQKKVVSVGFGMLLTNSTLLRTQQALGILADLLNAHIKLLLTPSAASVAHEEQHFLLADQDAATAGFQSAFYKLAASETTKSDPTDTLLQTIPARDTRVWFSTELDRFRSHVGEHVWETIWRGVGDDTKFAWQTALCETQTEGAR</sequence>
<evidence type="ECO:0000256" key="2">
    <source>
        <dbReference type="ARBA" id="ARBA00004496"/>
    </source>
</evidence>
<dbReference type="GO" id="GO:0006611">
    <property type="term" value="P:protein export from nucleus"/>
    <property type="evidence" value="ECO:0007669"/>
    <property type="project" value="TreeGrafter"/>
</dbReference>
<reference evidence="11" key="1">
    <citation type="submission" date="2016-04" db="EMBL/GenBank/DDBJ databases">
        <authorList>
            <person name="Guldener U."/>
            <person name="Guldener U."/>
        </authorList>
    </citation>
    <scope>NUCLEOTIDE SEQUENCE [LARGE SCALE GENOMIC DNA]</scope>
    <source>
        <strain evidence="11">UB2112</strain>
    </source>
</reference>
<dbReference type="SUPFAM" id="SSF48371">
    <property type="entry name" value="ARM repeat"/>
    <property type="match status" value="1"/>
</dbReference>
<dbReference type="OrthoDB" id="3268246at2759"/>
<comment type="similarity">
    <text evidence="3">Belongs to the XPO2/CSE1 family.</text>
</comment>